<keyword evidence="3" id="KW-1185">Reference proteome</keyword>
<evidence type="ECO:0000313" key="2">
    <source>
        <dbReference type="EMBL" id="SDQ45203.1"/>
    </source>
</evidence>
<keyword evidence="1" id="KW-0472">Membrane</keyword>
<dbReference type="OrthoDB" id="3298677at2"/>
<evidence type="ECO:0000313" key="3">
    <source>
        <dbReference type="Proteomes" id="UP000183053"/>
    </source>
</evidence>
<reference evidence="3" key="1">
    <citation type="submission" date="2016-10" db="EMBL/GenBank/DDBJ databases">
        <authorList>
            <person name="Varghese N."/>
            <person name="Submissions S."/>
        </authorList>
    </citation>
    <scope>NUCLEOTIDE SEQUENCE [LARGE SCALE GENOMIC DNA]</scope>
    <source>
        <strain evidence="3">DSM 44142</strain>
    </source>
</reference>
<gene>
    <name evidence="2" type="ORF">SAMN04489765_0466</name>
</gene>
<dbReference type="AlphaFoldDB" id="A0A1H1AZX5"/>
<dbReference type="Proteomes" id="UP000183053">
    <property type="component" value="Unassembled WGS sequence"/>
</dbReference>
<name>A0A1H1AZX5_9ACTN</name>
<accession>A0A1H1AZX5</accession>
<keyword evidence="1" id="KW-1133">Transmembrane helix</keyword>
<proteinExistence type="predicted"/>
<protein>
    <submittedName>
        <fullName evidence="2">Uncharacterized protein</fullName>
    </submittedName>
</protein>
<sequence>MSTLSAGPSCRFCGASPAIDTTVRGHQGFLIVMRFLKQPGPYCRDCGIATVRAMSAKSLWQGWLTFLSVAVNPLTLLWNLVVRIRLHRLPPIQRPGFAHPMETGKPLYLRLGMLGLLIPLAVLGWLLYNKFVVHEIDGTGARSGACVATSSDRLTVVVPCDDADADYRVVGRLENTKDAGGCSSYPGSTRTFTETRRSTPYVLCLEPVAAP</sequence>
<dbReference type="RefSeq" id="WP_068537103.1">
    <property type="nucleotide sequence ID" value="NZ_FNLF01000002.1"/>
</dbReference>
<dbReference type="STRING" id="47312.SAMN04489765_0466"/>
<dbReference type="EMBL" id="FNLF01000002">
    <property type="protein sequence ID" value="SDQ45203.1"/>
    <property type="molecule type" value="Genomic_DNA"/>
</dbReference>
<organism evidence="2 3">
    <name type="scientific">Tsukamurella pulmonis</name>
    <dbReference type="NCBI Taxonomy" id="47312"/>
    <lineage>
        <taxon>Bacteria</taxon>
        <taxon>Bacillati</taxon>
        <taxon>Actinomycetota</taxon>
        <taxon>Actinomycetes</taxon>
        <taxon>Mycobacteriales</taxon>
        <taxon>Tsukamurellaceae</taxon>
        <taxon>Tsukamurella</taxon>
    </lineage>
</organism>
<feature type="transmembrane region" description="Helical" evidence="1">
    <location>
        <begin position="107"/>
        <end position="128"/>
    </location>
</feature>
<evidence type="ECO:0000256" key="1">
    <source>
        <dbReference type="SAM" id="Phobius"/>
    </source>
</evidence>
<feature type="transmembrane region" description="Helical" evidence="1">
    <location>
        <begin position="63"/>
        <end position="86"/>
    </location>
</feature>
<keyword evidence="1" id="KW-0812">Transmembrane</keyword>